<evidence type="ECO:0000256" key="5">
    <source>
        <dbReference type="ARBA" id="ARBA00022801"/>
    </source>
</evidence>
<evidence type="ECO:0000256" key="3">
    <source>
        <dbReference type="ARBA" id="ARBA00005476"/>
    </source>
</evidence>
<dbReference type="EC" id="3.1.3.4" evidence="4"/>
<reference evidence="8" key="2">
    <citation type="submission" date="2025-09" db="UniProtKB">
        <authorList>
            <consortium name="Ensembl"/>
        </authorList>
    </citation>
    <scope>IDENTIFICATION</scope>
</reference>
<dbReference type="InterPro" id="IPR013209">
    <property type="entry name" value="LNS2"/>
</dbReference>
<dbReference type="GO" id="GO:0032869">
    <property type="term" value="P:cellular response to insulin stimulus"/>
    <property type="evidence" value="ECO:0007669"/>
    <property type="project" value="TreeGrafter"/>
</dbReference>
<dbReference type="SMART" id="SM00775">
    <property type="entry name" value="LNS2"/>
    <property type="match status" value="1"/>
</dbReference>
<feature type="compositionally biased region" description="Basic and acidic residues" evidence="6">
    <location>
        <begin position="184"/>
        <end position="207"/>
    </location>
</feature>
<dbReference type="GO" id="GO:0045944">
    <property type="term" value="P:positive regulation of transcription by RNA polymerase II"/>
    <property type="evidence" value="ECO:0007669"/>
    <property type="project" value="TreeGrafter"/>
</dbReference>
<name>A0A8C9ZI16_SANLU</name>
<gene>
    <name evidence="8" type="primary">si:ch73-21k16.1</name>
</gene>
<dbReference type="GO" id="GO:0005741">
    <property type="term" value="C:mitochondrial outer membrane"/>
    <property type="evidence" value="ECO:0007669"/>
    <property type="project" value="TreeGrafter"/>
</dbReference>
<dbReference type="Proteomes" id="UP000694568">
    <property type="component" value="Unplaced"/>
</dbReference>
<feature type="region of interest" description="Disordered" evidence="6">
    <location>
        <begin position="127"/>
        <end position="237"/>
    </location>
</feature>
<keyword evidence="5" id="KW-0378">Hydrolase</keyword>
<dbReference type="GO" id="GO:0019432">
    <property type="term" value="P:triglyceride biosynthetic process"/>
    <property type="evidence" value="ECO:0007669"/>
    <property type="project" value="TreeGrafter"/>
</dbReference>
<dbReference type="AlphaFoldDB" id="A0A8C9ZI16"/>
<feature type="compositionally biased region" description="Basic and acidic residues" evidence="6">
    <location>
        <begin position="157"/>
        <end position="166"/>
    </location>
</feature>
<feature type="domain" description="LNS2/PITP" evidence="7">
    <location>
        <begin position="597"/>
        <end position="753"/>
    </location>
</feature>
<dbReference type="GO" id="GO:0008195">
    <property type="term" value="F:phosphatidate phosphatase activity"/>
    <property type="evidence" value="ECO:0007669"/>
    <property type="project" value="UniProtKB-EC"/>
</dbReference>
<evidence type="ECO:0000259" key="7">
    <source>
        <dbReference type="SMART" id="SM00775"/>
    </source>
</evidence>
<feature type="region of interest" description="Disordered" evidence="6">
    <location>
        <begin position="307"/>
        <end position="334"/>
    </location>
</feature>
<evidence type="ECO:0000256" key="6">
    <source>
        <dbReference type="SAM" id="MobiDB-lite"/>
    </source>
</evidence>
<organism evidence="8 9">
    <name type="scientific">Sander lucioperca</name>
    <name type="common">Pike-perch</name>
    <name type="synonym">Perca lucioperca</name>
    <dbReference type="NCBI Taxonomy" id="283035"/>
    <lineage>
        <taxon>Eukaryota</taxon>
        <taxon>Metazoa</taxon>
        <taxon>Chordata</taxon>
        <taxon>Craniata</taxon>
        <taxon>Vertebrata</taxon>
        <taxon>Euteleostomi</taxon>
        <taxon>Actinopterygii</taxon>
        <taxon>Neopterygii</taxon>
        <taxon>Teleostei</taxon>
        <taxon>Neoteleostei</taxon>
        <taxon>Acanthomorphata</taxon>
        <taxon>Eupercaria</taxon>
        <taxon>Perciformes</taxon>
        <taxon>Percoidei</taxon>
        <taxon>Percidae</taxon>
        <taxon>Luciopercinae</taxon>
        <taxon>Sander</taxon>
    </lineage>
</organism>
<feature type="compositionally biased region" description="Low complexity" evidence="6">
    <location>
        <begin position="133"/>
        <end position="143"/>
    </location>
</feature>
<dbReference type="InterPro" id="IPR031703">
    <property type="entry name" value="Lipin_mid"/>
</dbReference>
<dbReference type="InterPro" id="IPR026058">
    <property type="entry name" value="LIPIN"/>
</dbReference>
<protein>
    <recommendedName>
        <fullName evidence="4">phosphatidate phosphatase</fullName>
        <ecNumber evidence="4">3.1.3.4</ecNumber>
    </recommendedName>
</protein>
<sequence>MNYVGQLAGQVFVQVKELYRGLNPATLSGCIDVIVVRQPDGSLHCSPFHVRFGKMGVLRSREKVVDMEINGEPVNLHMKLGDNGEAFFVQETENDEEVVPSYLATSPILSDGAILMSSSLMGKCSGPTIQTLGSSGSTGETGSVGMKKRRKRRKKTRADSLRREESGDYSEDEDMFTIDISSDEMTKMESNSKKRKSSTRDKIREGVKGPGNSRPTSSKSDSELMSKPSDNQNPTMHWAWGELPQAATVTKSFHLCPVSIPFSESTHFRVITHETSSEHEETVEMESESVRMETQTAGGAAACMSDMEETMSRPPGKTDSPSKRKGNNKRSRHLGADGIYLDDITELEPEVAALYFPKSDSGAAVRSISDPGLHSSSLSPQSLSSGGDSGVDSYCDPLADMPSIAISLCGGLNDNREITKEQFHEKIISYQQFSENPSIIDDPNLVVKIGSKYYNWSSAAPLMLAMQAFQKPLPKAAVENIMKEKMPKKGGRWWFSWRGRNSSTKSVISSHLHKEESSSSDEDHRAAKQSSATIQSEPGLTPGGVTYKKTLRLTSEQLLSLQLQDGPNDVVFSVTTQYQGTCRCQGTIYLWNWDDKIIISDIDGTITRSDTLGHILPTLGKDWTHQGIAQLYHKVSQNGYKFLYCSARAIGMADMTRGYLHWVNERGTMLPIGPVLLSPSSLFSALHREVIEKKPEKFKVECLNDIKNLFYPNTQPFYAAFGNRPTDVYSYKEVGVPLNRIFTVNPKGELVQEHAKTNISSYVRLGEVVDHVFPLKMRASSSDFPCSDTYSHFTYWRQQLPRVDHQDTTPPQSPRPSS</sequence>
<dbReference type="Pfam" id="PF08235">
    <property type="entry name" value="LNS2"/>
    <property type="match status" value="1"/>
</dbReference>
<evidence type="ECO:0000256" key="1">
    <source>
        <dbReference type="ARBA" id="ARBA00001180"/>
    </source>
</evidence>
<evidence type="ECO:0000256" key="4">
    <source>
        <dbReference type="ARBA" id="ARBA00012638"/>
    </source>
</evidence>
<feature type="compositionally biased region" description="Polar residues" evidence="6">
    <location>
        <begin position="528"/>
        <end position="538"/>
    </location>
</feature>
<dbReference type="GeneTree" id="ENSGT00940000157219"/>
<evidence type="ECO:0000313" key="8">
    <source>
        <dbReference type="Ensembl" id="ENSSLUP00000040651.1"/>
    </source>
</evidence>
<dbReference type="Ensembl" id="ENSSLUT00000041959.1">
    <property type="protein sequence ID" value="ENSSLUP00000040651.1"/>
    <property type="gene ID" value="ENSSLUG00000018121.1"/>
</dbReference>
<comment type="cofactor">
    <cofactor evidence="2">
        <name>Mg(2+)</name>
        <dbReference type="ChEBI" id="CHEBI:18420"/>
    </cofactor>
</comment>
<dbReference type="InterPro" id="IPR031315">
    <property type="entry name" value="LNS2/PITP"/>
</dbReference>
<dbReference type="InterPro" id="IPR007651">
    <property type="entry name" value="Lipin_N"/>
</dbReference>
<dbReference type="PANTHER" id="PTHR12181:SF10">
    <property type="entry name" value="PHOSPHATIDATE PHOSPHATASE LPIN1"/>
    <property type="match status" value="1"/>
</dbReference>
<feature type="region of interest" description="Disordered" evidence="6">
    <location>
        <begin position="365"/>
        <end position="389"/>
    </location>
</feature>
<dbReference type="PANTHER" id="PTHR12181">
    <property type="entry name" value="LIPIN"/>
    <property type="match status" value="1"/>
</dbReference>
<proteinExistence type="inferred from homology"/>
<feature type="compositionally biased region" description="Basic residues" evidence="6">
    <location>
        <begin position="146"/>
        <end position="156"/>
    </location>
</feature>
<dbReference type="Pfam" id="PF04571">
    <property type="entry name" value="Lipin_N"/>
    <property type="match status" value="1"/>
</dbReference>
<dbReference type="InterPro" id="IPR036412">
    <property type="entry name" value="HAD-like_sf"/>
</dbReference>
<dbReference type="GO" id="GO:0009062">
    <property type="term" value="P:fatty acid catabolic process"/>
    <property type="evidence" value="ECO:0007669"/>
    <property type="project" value="TreeGrafter"/>
</dbReference>
<dbReference type="GO" id="GO:0005634">
    <property type="term" value="C:nucleus"/>
    <property type="evidence" value="ECO:0007669"/>
    <property type="project" value="TreeGrafter"/>
</dbReference>
<keyword evidence="9" id="KW-1185">Reference proteome</keyword>
<feature type="compositionally biased region" description="Basic residues" evidence="6">
    <location>
        <begin position="323"/>
        <end position="333"/>
    </location>
</feature>
<evidence type="ECO:0000313" key="9">
    <source>
        <dbReference type="Proteomes" id="UP000694568"/>
    </source>
</evidence>
<comment type="catalytic activity">
    <reaction evidence="1">
        <text>a 1,2-diacyl-sn-glycero-3-phosphate + H2O = a 1,2-diacyl-sn-glycerol + phosphate</text>
        <dbReference type="Rhea" id="RHEA:27429"/>
        <dbReference type="ChEBI" id="CHEBI:15377"/>
        <dbReference type="ChEBI" id="CHEBI:17815"/>
        <dbReference type="ChEBI" id="CHEBI:43474"/>
        <dbReference type="ChEBI" id="CHEBI:58608"/>
        <dbReference type="EC" id="3.1.3.4"/>
    </reaction>
    <physiologicalReaction direction="left-to-right" evidence="1">
        <dbReference type="Rhea" id="RHEA:27430"/>
    </physiologicalReaction>
</comment>
<feature type="compositionally biased region" description="Low complexity" evidence="6">
    <location>
        <begin position="372"/>
        <end position="389"/>
    </location>
</feature>
<feature type="compositionally biased region" description="Acidic residues" evidence="6">
    <location>
        <begin position="167"/>
        <end position="176"/>
    </location>
</feature>
<accession>A0A8C9ZI16</accession>
<reference evidence="8" key="1">
    <citation type="submission" date="2025-08" db="UniProtKB">
        <authorList>
            <consortium name="Ensembl"/>
        </authorList>
    </citation>
    <scope>IDENTIFICATION</scope>
</reference>
<feature type="compositionally biased region" description="Basic and acidic residues" evidence="6">
    <location>
        <begin position="512"/>
        <end position="526"/>
    </location>
</feature>
<comment type="similarity">
    <text evidence="3">Belongs to the lipin family.</text>
</comment>
<feature type="region of interest" description="Disordered" evidence="6">
    <location>
        <begin position="506"/>
        <end position="543"/>
    </location>
</feature>
<dbReference type="GO" id="GO:0003713">
    <property type="term" value="F:transcription coactivator activity"/>
    <property type="evidence" value="ECO:0007669"/>
    <property type="project" value="TreeGrafter"/>
</dbReference>
<dbReference type="Pfam" id="PF16876">
    <property type="entry name" value="Lipin_mid"/>
    <property type="match status" value="1"/>
</dbReference>
<dbReference type="SUPFAM" id="SSF56784">
    <property type="entry name" value="HAD-like"/>
    <property type="match status" value="1"/>
</dbReference>
<evidence type="ECO:0000256" key="2">
    <source>
        <dbReference type="ARBA" id="ARBA00001946"/>
    </source>
</evidence>